<dbReference type="CDD" id="cd06582">
    <property type="entry name" value="TM_PBP1_LivH_like"/>
    <property type="match status" value="1"/>
</dbReference>
<dbReference type="Pfam" id="PF02653">
    <property type="entry name" value="BPD_transp_2"/>
    <property type="match status" value="1"/>
</dbReference>
<name>A0A4V2YUX3_9ACTN</name>
<keyword evidence="11" id="KW-1185">Reference proteome</keyword>
<comment type="similarity">
    <text evidence="8">Belongs to the binding-protein-dependent transport system permease family. LivHM subfamily.</text>
</comment>
<feature type="transmembrane region" description="Helical" evidence="9">
    <location>
        <begin position="65"/>
        <end position="82"/>
    </location>
</feature>
<dbReference type="InterPro" id="IPR001851">
    <property type="entry name" value="ABC_transp_permease"/>
</dbReference>
<reference evidence="10 11" key="1">
    <citation type="submission" date="2019-03" db="EMBL/GenBank/DDBJ databases">
        <title>Draft genome sequences of novel Actinobacteria.</title>
        <authorList>
            <person name="Sahin N."/>
            <person name="Ay H."/>
            <person name="Saygin H."/>
        </authorList>
    </citation>
    <scope>NUCLEOTIDE SEQUENCE [LARGE SCALE GENOMIC DNA]</scope>
    <source>
        <strain evidence="10 11">DSM 45941</strain>
    </source>
</reference>
<evidence type="ECO:0000256" key="6">
    <source>
        <dbReference type="ARBA" id="ARBA00022989"/>
    </source>
</evidence>
<keyword evidence="7 9" id="KW-0472">Membrane</keyword>
<comment type="caution">
    <text evidence="10">The sequence shown here is derived from an EMBL/GenBank/DDBJ whole genome shotgun (WGS) entry which is preliminary data.</text>
</comment>
<proteinExistence type="inferred from homology"/>
<dbReference type="InterPro" id="IPR052157">
    <property type="entry name" value="BCAA_transport_permease"/>
</dbReference>
<protein>
    <submittedName>
        <fullName evidence="10">Branched-chain amino acid ABC transporter permease</fullName>
    </submittedName>
</protein>
<organism evidence="10 11">
    <name type="scientific">Actinomadura darangshiensis</name>
    <dbReference type="NCBI Taxonomy" id="705336"/>
    <lineage>
        <taxon>Bacteria</taxon>
        <taxon>Bacillati</taxon>
        <taxon>Actinomycetota</taxon>
        <taxon>Actinomycetes</taxon>
        <taxon>Streptosporangiales</taxon>
        <taxon>Thermomonosporaceae</taxon>
        <taxon>Actinomadura</taxon>
    </lineage>
</organism>
<evidence type="ECO:0000256" key="4">
    <source>
        <dbReference type="ARBA" id="ARBA00022692"/>
    </source>
</evidence>
<feature type="transmembrane region" description="Helical" evidence="9">
    <location>
        <begin position="146"/>
        <end position="164"/>
    </location>
</feature>
<evidence type="ECO:0000313" key="10">
    <source>
        <dbReference type="EMBL" id="TDD79257.1"/>
    </source>
</evidence>
<evidence type="ECO:0000313" key="11">
    <source>
        <dbReference type="Proteomes" id="UP000295578"/>
    </source>
</evidence>
<feature type="transmembrane region" description="Helical" evidence="9">
    <location>
        <begin position="12"/>
        <end position="32"/>
    </location>
</feature>
<dbReference type="AlphaFoldDB" id="A0A4V2YUX3"/>
<keyword evidence="3" id="KW-1003">Cell membrane</keyword>
<dbReference type="RefSeq" id="WP_132199686.1">
    <property type="nucleotide sequence ID" value="NZ_SMKY01000116.1"/>
</dbReference>
<evidence type="ECO:0000256" key="3">
    <source>
        <dbReference type="ARBA" id="ARBA00022475"/>
    </source>
</evidence>
<feature type="transmembrane region" description="Helical" evidence="9">
    <location>
        <begin position="94"/>
        <end position="112"/>
    </location>
</feature>
<dbReference type="OrthoDB" id="3572933at2"/>
<evidence type="ECO:0000256" key="8">
    <source>
        <dbReference type="ARBA" id="ARBA00037998"/>
    </source>
</evidence>
<comment type="subcellular location">
    <subcellularLocation>
        <location evidence="1">Cell membrane</location>
        <topology evidence="1">Multi-pass membrane protein</topology>
    </subcellularLocation>
</comment>
<sequence length="297" mass="30089">MPAGWEPYVSALVAGLGVGGVYALVAMGYNLVFRATGVFNLAQGQLLSYGALIGFTLWVSHGTPLLLALLAVTAAVAALGFVQERITVAPLARAGTNSMAWVITTLGASVVLENIAQLAWGGDQHPVPPLADLAAWRIGGATVQPANMIILVTALAAAAALTAVTRYTRAGKTWSATAEDAEAARVRGINTRRVGAVSFAVAAALSGFAGFVVAPVTGASFDMGSSLTLAGFVAIAVGGFGSAGGALAGGLIIGVVDSEAVLMLSSAWKDVVTLLVLLLILGVRPNGLFGTYRERVI</sequence>
<dbReference type="Proteomes" id="UP000295578">
    <property type="component" value="Unassembled WGS sequence"/>
</dbReference>
<evidence type="ECO:0000256" key="5">
    <source>
        <dbReference type="ARBA" id="ARBA00022970"/>
    </source>
</evidence>
<keyword evidence="6 9" id="KW-1133">Transmembrane helix</keyword>
<feature type="transmembrane region" description="Helical" evidence="9">
    <location>
        <begin position="229"/>
        <end position="253"/>
    </location>
</feature>
<feature type="transmembrane region" description="Helical" evidence="9">
    <location>
        <begin position="260"/>
        <end position="283"/>
    </location>
</feature>
<keyword evidence="5" id="KW-0029">Amino-acid transport</keyword>
<dbReference type="GO" id="GO:0005886">
    <property type="term" value="C:plasma membrane"/>
    <property type="evidence" value="ECO:0007669"/>
    <property type="project" value="UniProtKB-SubCell"/>
</dbReference>
<dbReference type="GO" id="GO:0022857">
    <property type="term" value="F:transmembrane transporter activity"/>
    <property type="evidence" value="ECO:0007669"/>
    <property type="project" value="InterPro"/>
</dbReference>
<dbReference type="PANTHER" id="PTHR11795">
    <property type="entry name" value="BRANCHED-CHAIN AMINO ACID TRANSPORT SYSTEM PERMEASE PROTEIN LIVH"/>
    <property type="match status" value="1"/>
</dbReference>
<feature type="transmembrane region" description="Helical" evidence="9">
    <location>
        <begin position="39"/>
        <end position="59"/>
    </location>
</feature>
<dbReference type="EMBL" id="SMKY01000116">
    <property type="protein sequence ID" value="TDD79257.1"/>
    <property type="molecule type" value="Genomic_DNA"/>
</dbReference>
<keyword evidence="4 9" id="KW-0812">Transmembrane</keyword>
<feature type="transmembrane region" description="Helical" evidence="9">
    <location>
        <begin position="194"/>
        <end position="217"/>
    </location>
</feature>
<gene>
    <name evidence="10" type="ORF">E1293_23890</name>
</gene>
<evidence type="ECO:0000256" key="1">
    <source>
        <dbReference type="ARBA" id="ARBA00004651"/>
    </source>
</evidence>
<keyword evidence="2" id="KW-0813">Transport</keyword>
<evidence type="ECO:0000256" key="2">
    <source>
        <dbReference type="ARBA" id="ARBA00022448"/>
    </source>
</evidence>
<dbReference type="PANTHER" id="PTHR11795:SF450">
    <property type="entry name" value="ABC TRANSPORTER PERMEASE PROTEIN"/>
    <property type="match status" value="1"/>
</dbReference>
<evidence type="ECO:0000256" key="7">
    <source>
        <dbReference type="ARBA" id="ARBA00023136"/>
    </source>
</evidence>
<dbReference type="GO" id="GO:0006865">
    <property type="term" value="P:amino acid transport"/>
    <property type="evidence" value="ECO:0007669"/>
    <property type="project" value="UniProtKB-KW"/>
</dbReference>
<accession>A0A4V2YUX3</accession>
<evidence type="ECO:0000256" key="9">
    <source>
        <dbReference type="SAM" id="Phobius"/>
    </source>
</evidence>